<dbReference type="SUPFAM" id="SSF69065">
    <property type="entry name" value="RNase III domain-like"/>
    <property type="match status" value="1"/>
</dbReference>
<comment type="caution">
    <text evidence="1">The sequence shown here is derived from an EMBL/GenBank/DDBJ whole genome shotgun (WGS) entry which is preliminary data.</text>
</comment>
<dbReference type="OrthoDB" id="67027at2759"/>
<evidence type="ECO:0000313" key="1">
    <source>
        <dbReference type="EMBL" id="OAL70000.1"/>
    </source>
</evidence>
<dbReference type="Proteomes" id="UP000243519">
    <property type="component" value="Unassembled WGS sequence"/>
</dbReference>
<sequence>MWRTKAMEDLLEYRFKDKTLPLSALNLPGRLTSIKDNTGLAQVGKAVMELFLITDGYDKDMDPENINTLLTYILDNSKLADVGTKKGLGRCMMGMQSGTTSLTPLYTARTVQALMGAVYIDSDGDLEKLHEAMMAIGLLPKPGAQLPV</sequence>
<protein>
    <recommendedName>
        <fullName evidence="3">RNase III domain-containing protein</fullName>
    </recommendedName>
</protein>
<dbReference type="Gene3D" id="1.10.1520.10">
    <property type="entry name" value="Ribonuclease III domain"/>
    <property type="match status" value="1"/>
</dbReference>
<dbReference type="EMBL" id="LHPN01000010">
    <property type="protein sequence ID" value="OAL70000.1"/>
    <property type="molecule type" value="Genomic_DNA"/>
</dbReference>
<evidence type="ECO:0008006" key="3">
    <source>
        <dbReference type="Google" id="ProtNLM"/>
    </source>
</evidence>
<gene>
    <name evidence="1" type="ORF">A7D00_5529</name>
</gene>
<dbReference type="GO" id="GO:0004525">
    <property type="term" value="F:ribonuclease III activity"/>
    <property type="evidence" value="ECO:0007669"/>
    <property type="project" value="InterPro"/>
</dbReference>
<proteinExistence type="predicted"/>
<reference evidence="1 2" key="1">
    <citation type="submission" date="2016-05" db="EMBL/GenBank/DDBJ databases">
        <title>Genome sequencing of Trichophyton violaceum CMCC(F)T3l isolated from hair.</title>
        <authorList>
            <person name="Zhan P."/>
            <person name="Tao Y."/>
            <person name="Liu W."/>
        </authorList>
    </citation>
    <scope>NUCLEOTIDE SEQUENCE [LARGE SCALE GENOMIC DNA]</scope>
    <source>
        <strain evidence="2">CMCC(F)T3l</strain>
    </source>
</reference>
<name>A0A178FBY4_TRIVO</name>
<keyword evidence="2" id="KW-1185">Reference proteome</keyword>
<dbReference type="AlphaFoldDB" id="A0A178FBY4"/>
<dbReference type="InterPro" id="IPR036389">
    <property type="entry name" value="RNase_III_sf"/>
</dbReference>
<dbReference type="GO" id="GO:0006396">
    <property type="term" value="P:RNA processing"/>
    <property type="evidence" value="ECO:0007669"/>
    <property type="project" value="InterPro"/>
</dbReference>
<accession>A0A178FBY4</accession>
<organism evidence="1 2">
    <name type="scientific">Trichophyton violaceum</name>
    <dbReference type="NCBI Taxonomy" id="34388"/>
    <lineage>
        <taxon>Eukaryota</taxon>
        <taxon>Fungi</taxon>
        <taxon>Dikarya</taxon>
        <taxon>Ascomycota</taxon>
        <taxon>Pezizomycotina</taxon>
        <taxon>Eurotiomycetes</taxon>
        <taxon>Eurotiomycetidae</taxon>
        <taxon>Onygenales</taxon>
        <taxon>Arthrodermataceae</taxon>
        <taxon>Trichophyton</taxon>
    </lineage>
</organism>
<evidence type="ECO:0000313" key="2">
    <source>
        <dbReference type="Proteomes" id="UP000243519"/>
    </source>
</evidence>